<comment type="caution">
    <text evidence="8">The sequence shown here is derived from an EMBL/GenBank/DDBJ whole genome shotgun (WGS) entry which is preliminary data.</text>
</comment>
<comment type="similarity">
    <text evidence="1 5">Belongs to the FliD family.</text>
</comment>
<sequence length="491" mass="53428">MSSMLRISGFNSGLDIDTMVKTMMKAERAKLDKLVKNQTSITWKQEAYRDVSTSLVDFRNNKLDKYNKIPEMTAKKAEVSGNTAAVSITSANSTATGSMSVTVEKLASAARGVFQLDGTQTMGEQGLYDTGKFTINDIEVSYESTDKIADIVNKINANKGLNVTAMYSGGILSITNNKTGAGTIELGGDFEIKPADSIPPPRISVVESIAGNKAMYTVNGLAMTSDSNNVSVNGVNLQLKAKSTEASVITTSVDTDKIMNTIKSFITDYNAILDQVNGKLEEKRYRSYLPLTTEEKTDMSDKQVELWEEKARSGLLGRDSILSSMVNDLRTAVITDIDLGGGKKINITQLGIGTGKWTDRGKLVIENEDKLRAAIENDLDSVVKLFTQNGAGKPEPTSTDTGIFNKMSATVMTSLQMISDKAGTSSFSTDKKGTFMASSMLGEELQGIEKRINAMNDLLQRKENQYYAKFTAMETAMNRYSSQSSAFSMYS</sequence>
<dbReference type="Proteomes" id="UP001589818">
    <property type="component" value="Unassembled WGS sequence"/>
</dbReference>
<dbReference type="Pfam" id="PF07195">
    <property type="entry name" value="FliD_C"/>
    <property type="match status" value="1"/>
</dbReference>
<keyword evidence="9" id="KW-1185">Reference proteome</keyword>
<evidence type="ECO:0000313" key="9">
    <source>
        <dbReference type="Proteomes" id="UP001589818"/>
    </source>
</evidence>
<keyword evidence="3" id="KW-0175">Coiled coil</keyword>
<dbReference type="Pfam" id="PF02465">
    <property type="entry name" value="FliD_N"/>
    <property type="match status" value="1"/>
</dbReference>
<evidence type="ECO:0000256" key="1">
    <source>
        <dbReference type="ARBA" id="ARBA00009764"/>
    </source>
</evidence>
<dbReference type="InterPro" id="IPR040026">
    <property type="entry name" value="FliD"/>
</dbReference>
<keyword evidence="5" id="KW-0964">Secreted</keyword>
<name>A0ABV6J3E7_9BACL</name>
<comment type="function">
    <text evidence="5">Required for morphogenesis and for the elongation of the flagellar filament by facilitating polymerization of the flagellin monomers at the tip of growing filament. Forms a capping structure, which prevents flagellin subunits (transported through the central channel of the flagellum) from leaking out without polymerization at the distal end.</text>
</comment>
<gene>
    <name evidence="8" type="primary">fliD</name>
    <name evidence="8" type="ORF">ACFFJ8_03310</name>
</gene>
<keyword evidence="8" id="KW-0282">Flagellum</keyword>
<evidence type="ECO:0000256" key="4">
    <source>
        <dbReference type="ARBA" id="ARBA00023143"/>
    </source>
</evidence>
<accession>A0ABV6J3E7</accession>
<feature type="domain" description="Flagellar hook-associated protein 2 N-terminal" evidence="6">
    <location>
        <begin position="12"/>
        <end position="109"/>
    </location>
</feature>
<evidence type="ECO:0000259" key="6">
    <source>
        <dbReference type="Pfam" id="PF02465"/>
    </source>
</evidence>
<reference evidence="8 9" key="1">
    <citation type="submission" date="2024-09" db="EMBL/GenBank/DDBJ databases">
        <authorList>
            <person name="Sun Q."/>
            <person name="Mori K."/>
        </authorList>
    </citation>
    <scope>NUCLEOTIDE SEQUENCE [LARGE SCALE GENOMIC DNA]</scope>
    <source>
        <strain evidence="8 9">CCM 4839</strain>
    </source>
</reference>
<dbReference type="InterPro" id="IPR003481">
    <property type="entry name" value="FliD_N"/>
</dbReference>
<evidence type="ECO:0000256" key="2">
    <source>
        <dbReference type="ARBA" id="ARBA00011255"/>
    </source>
</evidence>
<evidence type="ECO:0000259" key="7">
    <source>
        <dbReference type="Pfam" id="PF07195"/>
    </source>
</evidence>
<dbReference type="PANTHER" id="PTHR30288:SF0">
    <property type="entry name" value="FLAGELLAR HOOK-ASSOCIATED PROTEIN 2"/>
    <property type="match status" value="1"/>
</dbReference>
<keyword evidence="8" id="KW-0966">Cell projection</keyword>
<feature type="domain" description="Flagellar hook-associated protein 2 C-terminal" evidence="7">
    <location>
        <begin position="212"/>
        <end position="481"/>
    </location>
</feature>
<keyword evidence="8" id="KW-0969">Cilium</keyword>
<comment type="subunit">
    <text evidence="2 5">Homopentamer.</text>
</comment>
<keyword evidence="4 5" id="KW-0975">Bacterial flagellum</keyword>
<proteinExistence type="inferred from homology"/>
<dbReference type="EMBL" id="JBHLVF010000008">
    <property type="protein sequence ID" value="MFC0390399.1"/>
    <property type="molecule type" value="Genomic_DNA"/>
</dbReference>
<evidence type="ECO:0000256" key="3">
    <source>
        <dbReference type="ARBA" id="ARBA00023054"/>
    </source>
</evidence>
<dbReference type="InterPro" id="IPR010809">
    <property type="entry name" value="FliD_C"/>
</dbReference>
<dbReference type="RefSeq" id="WP_204820032.1">
    <property type="nucleotide sequence ID" value="NZ_JANHOF010000024.1"/>
</dbReference>
<protein>
    <recommendedName>
        <fullName evidence="5">Flagellar hook-associated protein 2</fullName>
        <shortName evidence="5">HAP2</shortName>
    </recommendedName>
    <alternativeName>
        <fullName evidence="5">Flagellar cap protein</fullName>
    </alternativeName>
</protein>
<organism evidence="8 9">
    <name type="scientific">Paenibacillus mendelii</name>
    <dbReference type="NCBI Taxonomy" id="206163"/>
    <lineage>
        <taxon>Bacteria</taxon>
        <taxon>Bacillati</taxon>
        <taxon>Bacillota</taxon>
        <taxon>Bacilli</taxon>
        <taxon>Bacillales</taxon>
        <taxon>Paenibacillaceae</taxon>
        <taxon>Paenibacillus</taxon>
    </lineage>
</organism>
<comment type="subcellular location">
    <subcellularLocation>
        <location evidence="5">Secreted</location>
    </subcellularLocation>
    <subcellularLocation>
        <location evidence="5">Bacterial flagellum</location>
    </subcellularLocation>
</comment>
<dbReference type="PANTHER" id="PTHR30288">
    <property type="entry name" value="FLAGELLAR CAP/ASSEMBLY PROTEIN FLID"/>
    <property type="match status" value="1"/>
</dbReference>
<evidence type="ECO:0000313" key="8">
    <source>
        <dbReference type="EMBL" id="MFC0390399.1"/>
    </source>
</evidence>
<evidence type="ECO:0000256" key="5">
    <source>
        <dbReference type="RuleBase" id="RU362066"/>
    </source>
</evidence>